<sequence>MQKRNIKWSSHKPNLSSYSNLEIIRLLVSRGGRYAGEWIIVNNSFRTNSRYFMYSNTY</sequence>
<accession>A0A396GXV6</accession>
<evidence type="ECO:0000313" key="1">
    <source>
        <dbReference type="EMBL" id="RHN45966.1"/>
    </source>
</evidence>
<organism evidence="1">
    <name type="scientific">Medicago truncatula</name>
    <name type="common">Barrel medic</name>
    <name type="synonym">Medicago tribuloides</name>
    <dbReference type="NCBI Taxonomy" id="3880"/>
    <lineage>
        <taxon>Eukaryota</taxon>
        <taxon>Viridiplantae</taxon>
        <taxon>Streptophyta</taxon>
        <taxon>Embryophyta</taxon>
        <taxon>Tracheophyta</taxon>
        <taxon>Spermatophyta</taxon>
        <taxon>Magnoliopsida</taxon>
        <taxon>eudicotyledons</taxon>
        <taxon>Gunneridae</taxon>
        <taxon>Pentapetalae</taxon>
        <taxon>rosids</taxon>
        <taxon>fabids</taxon>
        <taxon>Fabales</taxon>
        <taxon>Fabaceae</taxon>
        <taxon>Papilionoideae</taxon>
        <taxon>50 kb inversion clade</taxon>
        <taxon>NPAAA clade</taxon>
        <taxon>Hologalegina</taxon>
        <taxon>IRL clade</taxon>
        <taxon>Trifolieae</taxon>
        <taxon>Medicago</taxon>
    </lineage>
</organism>
<proteinExistence type="predicted"/>
<protein>
    <submittedName>
        <fullName evidence="1">Uncharacterized protein</fullName>
    </submittedName>
</protein>
<name>A0A396GXV6_MEDTR</name>
<dbReference type="AlphaFoldDB" id="A0A396GXV6"/>
<dbReference type="Proteomes" id="UP000265566">
    <property type="component" value="Chromosome 7"/>
</dbReference>
<dbReference type="Gramene" id="rna40396">
    <property type="protein sequence ID" value="RHN45966.1"/>
    <property type="gene ID" value="gene40396"/>
</dbReference>
<gene>
    <name evidence="1" type="ORF">MtrunA17_Chr7g0237131</name>
</gene>
<comment type="caution">
    <text evidence="1">The sequence shown here is derived from an EMBL/GenBank/DDBJ whole genome shotgun (WGS) entry which is preliminary data.</text>
</comment>
<dbReference type="EMBL" id="PSQE01000007">
    <property type="protein sequence ID" value="RHN45966.1"/>
    <property type="molecule type" value="Genomic_DNA"/>
</dbReference>
<reference evidence="1" key="1">
    <citation type="journal article" date="2018" name="Nat. Plants">
        <title>Whole-genome landscape of Medicago truncatula symbiotic genes.</title>
        <authorList>
            <person name="Pecrix Y."/>
            <person name="Gamas P."/>
            <person name="Carrere S."/>
        </authorList>
    </citation>
    <scope>NUCLEOTIDE SEQUENCE</scope>
    <source>
        <tissue evidence="1">Leaves</tissue>
    </source>
</reference>